<keyword evidence="3" id="KW-1185">Reference proteome</keyword>
<protein>
    <submittedName>
        <fullName evidence="2">Uncharacterized protein</fullName>
    </submittedName>
</protein>
<feature type="region of interest" description="Disordered" evidence="1">
    <location>
        <begin position="35"/>
        <end position="64"/>
    </location>
</feature>
<accession>A0ABD2XSV1</accession>
<gene>
    <name evidence="2" type="ORF">ACH5RR_040745</name>
</gene>
<dbReference type="AlphaFoldDB" id="A0ABD2XSV1"/>
<evidence type="ECO:0000313" key="2">
    <source>
        <dbReference type="EMBL" id="KAL3498013.1"/>
    </source>
</evidence>
<feature type="compositionally biased region" description="Polar residues" evidence="1">
    <location>
        <begin position="50"/>
        <end position="64"/>
    </location>
</feature>
<name>A0ABD2XSV1_9GENT</name>
<organism evidence="2 3">
    <name type="scientific">Cinchona calisaya</name>
    <dbReference type="NCBI Taxonomy" id="153742"/>
    <lineage>
        <taxon>Eukaryota</taxon>
        <taxon>Viridiplantae</taxon>
        <taxon>Streptophyta</taxon>
        <taxon>Embryophyta</taxon>
        <taxon>Tracheophyta</taxon>
        <taxon>Spermatophyta</taxon>
        <taxon>Magnoliopsida</taxon>
        <taxon>eudicotyledons</taxon>
        <taxon>Gunneridae</taxon>
        <taxon>Pentapetalae</taxon>
        <taxon>asterids</taxon>
        <taxon>lamiids</taxon>
        <taxon>Gentianales</taxon>
        <taxon>Rubiaceae</taxon>
        <taxon>Cinchonoideae</taxon>
        <taxon>Cinchoneae</taxon>
        <taxon>Cinchona</taxon>
    </lineage>
</organism>
<feature type="region of interest" description="Disordered" evidence="1">
    <location>
        <begin position="80"/>
        <end position="101"/>
    </location>
</feature>
<evidence type="ECO:0000313" key="3">
    <source>
        <dbReference type="Proteomes" id="UP001630127"/>
    </source>
</evidence>
<dbReference type="EMBL" id="JBJUIK010000017">
    <property type="protein sequence ID" value="KAL3498013.1"/>
    <property type="molecule type" value="Genomic_DNA"/>
</dbReference>
<evidence type="ECO:0000256" key="1">
    <source>
        <dbReference type="SAM" id="MobiDB-lite"/>
    </source>
</evidence>
<sequence>MRFKRLNSTAESCVKLVTKIPSRDGVDNSKCSTTYVEGTTSRDERIPSEANRQVETGTSRPYQAGTSAILQHASGSLTNRLAASVDSQNGQQTLGFVPSWT</sequence>
<dbReference type="Proteomes" id="UP001630127">
    <property type="component" value="Unassembled WGS sequence"/>
</dbReference>
<reference evidence="2 3" key="1">
    <citation type="submission" date="2024-11" db="EMBL/GenBank/DDBJ databases">
        <title>A near-complete genome assembly of Cinchona calisaya.</title>
        <authorList>
            <person name="Lian D.C."/>
            <person name="Zhao X.W."/>
            <person name="Wei L."/>
        </authorList>
    </citation>
    <scope>NUCLEOTIDE SEQUENCE [LARGE SCALE GENOMIC DNA]</scope>
    <source>
        <tissue evidence="2">Nenye</tissue>
    </source>
</reference>
<proteinExistence type="predicted"/>
<comment type="caution">
    <text evidence="2">The sequence shown here is derived from an EMBL/GenBank/DDBJ whole genome shotgun (WGS) entry which is preliminary data.</text>
</comment>